<reference evidence="1 2" key="1">
    <citation type="journal article" date="2014" name="Genome Announc.">
        <title>Draft Genome Sequence of Propane- and Butane-Oxidizing Actinobacterium Rhodococcus ruber IEGM 231.</title>
        <authorList>
            <person name="Ivshina I.B."/>
            <person name="Kuyukina M.S."/>
            <person name="Krivoruchko A.V."/>
            <person name="Barbe V."/>
            <person name="Fischer C."/>
        </authorList>
    </citation>
    <scope>NUCLEOTIDE SEQUENCE [LARGE SCALE GENOMIC DNA]</scope>
</reference>
<gene>
    <name evidence="1" type="ORF">RHRU231_870043</name>
</gene>
<dbReference type="SUPFAM" id="SSF51395">
    <property type="entry name" value="FMN-linked oxidoreductases"/>
    <property type="match status" value="1"/>
</dbReference>
<dbReference type="AlphaFoldDB" id="A0A098BST1"/>
<accession>A0A098BST1</accession>
<dbReference type="Proteomes" id="UP000042997">
    <property type="component" value="Unassembled WGS sequence"/>
</dbReference>
<dbReference type="InterPro" id="IPR001155">
    <property type="entry name" value="OxRdtase_FMN_N"/>
</dbReference>
<dbReference type="RefSeq" id="WP_040275000.1">
    <property type="nucleotide sequence ID" value="NZ_CP023714.1"/>
</dbReference>
<dbReference type="InterPro" id="IPR013785">
    <property type="entry name" value="Aldolase_TIM"/>
</dbReference>
<dbReference type="PANTHER" id="PTHR22893:SF55">
    <property type="entry name" value="OXIDOREDUCTASE-RELATED"/>
    <property type="match status" value="1"/>
</dbReference>
<dbReference type="eggNOG" id="COG1902">
    <property type="taxonomic scope" value="Bacteria"/>
</dbReference>
<proteinExistence type="predicted"/>
<dbReference type="Pfam" id="PF00724">
    <property type="entry name" value="Oxidored_FMN"/>
    <property type="match status" value="1"/>
</dbReference>
<dbReference type="OrthoDB" id="3169239at2"/>
<dbReference type="EMBL" id="CCSD01000102">
    <property type="protein sequence ID" value="CDZ91789.1"/>
    <property type="molecule type" value="Genomic_DNA"/>
</dbReference>
<dbReference type="Gene3D" id="3.20.20.70">
    <property type="entry name" value="Aldolase class I"/>
    <property type="match status" value="1"/>
</dbReference>
<evidence type="ECO:0000313" key="2">
    <source>
        <dbReference type="Proteomes" id="UP000042997"/>
    </source>
</evidence>
<dbReference type="PANTHER" id="PTHR22893">
    <property type="entry name" value="NADH OXIDOREDUCTASE-RELATED"/>
    <property type="match status" value="1"/>
</dbReference>
<dbReference type="GO" id="GO:0005829">
    <property type="term" value="C:cytosol"/>
    <property type="evidence" value="ECO:0007669"/>
    <property type="project" value="TreeGrafter"/>
</dbReference>
<protein>
    <submittedName>
        <fullName evidence="1">Putative NADH:flavin oxidoreductase/NADH oxidase</fullName>
    </submittedName>
</protein>
<name>A0A098BST1_9NOCA</name>
<dbReference type="GO" id="GO:0010181">
    <property type="term" value="F:FMN binding"/>
    <property type="evidence" value="ECO:0007669"/>
    <property type="project" value="InterPro"/>
</dbReference>
<sequence length="379" mass="40619">MASSSPLFRPLRVRSLELANRIVMSPMTRSYSIDGVPGEDVAAYYRRRAAGGTGLIVTEGVAIDHPTAVDNPRVPRMHGTEALAGWRRVVDEVHDAGGRIVPQLWHVGPLWGAMSAVDPALKPMRPSGSWGALGITSYPEDYVAWATRPTEAMTEQDIADVIAAYARAAAAAAEAGFDGIALHGGHGYLLDSFLWEGTNTRTDAWGGDLERRTRFPAAVVAAIRAEIGDDLPIVFRFSQHKQQNYTARIAETPDELKVILGALVEAGVDILDASIRRFDTPAFEGSDLSLAGWAKQLTGVTTMAVGSVGIGKSLRESRISGSAPIDDNVHEVERRIDSGEFDLIAVGRLHLADPALATTLQAGGPLPEFDRAIHEASLT</sequence>
<organism evidence="1 2">
    <name type="scientific">Rhodococcus ruber</name>
    <dbReference type="NCBI Taxonomy" id="1830"/>
    <lineage>
        <taxon>Bacteria</taxon>
        <taxon>Bacillati</taxon>
        <taxon>Actinomycetota</taxon>
        <taxon>Actinomycetes</taxon>
        <taxon>Mycobacteriales</taxon>
        <taxon>Nocardiaceae</taxon>
        <taxon>Rhodococcus</taxon>
    </lineage>
</organism>
<dbReference type="InterPro" id="IPR045247">
    <property type="entry name" value="Oye-like"/>
</dbReference>
<dbReference type="GO" id="GO:0016491">
    <property type="term" value="F:oxidoreductase activity"/>
    <property type="evidence" value="ECO:0007669"/>
    <property type="project" value="InterPro"/>
</dbReference>
<evidence type="ECO:0000313" key="1">
    <source>
        <dbReference type="EMBL" id="CDZ91789.1"/>
    </source>
</evidence>
<dbReference type="GeneID" id="66837701"/>